<reference evidence="2 3" key="1">
    <citation type="submission" date="2018-08" db="EMBL/GenBank/DDBJ databases">
        <title>Genomic Encyclopedia of Type Strains, Phase IV (KMG-IV): sequencing the most valuable type-strain genomes for metagenomic binning, comparative biology and taxonomic classification.</title>
        <authorList>
            <person name="Goeker M."/>
        </authorList>
    </citation>
    <scope>NUCLEOTIDE SEQUENCE [LARGE SCALE GENOMIC DNA]</scope>
    <source>
        <strain evidence="2 3">DSM 23923</strain>
    </source>
</reference>
<proteinExistence type="predicted"/>
<sequence>MNSKQPLSGGNSPAREIRISPKQIFWILTGIALLLAAASLYCQYLTYFKHADLTKTIALWDVDTELSLPSIYSVFLLFIDCLLLALITMVKKKEKAALLGTWIFLTVGFLFLTFDEGACIHEKLMTPVRQQLGDDLPSYFYFTWVIPALVAIIFLGFLFLKFLKNLTTKARIGFILSAAVYLGGALGMELIGGSFASEHGLENFNFNLLSTIEESLEMVGASLFARTLLTYISDTYSGLRLRFNSAGPR</sequence>
<dbReference type="Proteomes" id="UP000256388">
    <property type="component" value="Unassembled WGS sequence"/>
</dbReference>
<dbReference type="OrthoDB" id="850482at2"/>
<accession>A0A347ZVN9</accession>
<dbReference type="AlphaFoldDB" id="A0A347ZVN9"/>
<dbReference type="EMBL" id="QUMS01000003">
    <property type="protein sequence ID" value="REG07065.1"/>
    <property type="molecule type" value="Genomic_DNA"/>
</dbReference>
<evidence type="ECO:0000313" key="3">
    <source>
        <dbReference type="Proteomes" id="UP000256388"/>
    </source>
</evidence>
<feature type="transmembrane region" description="Helical" evidence="1">
    <location>
        <begin position="24"/>
        <end position="46"/>
    </location>
</feature>
<organism evidence="2 3">
    <name type="scientific">Pelolinea submarina</name>
    <dbReference type="NCBI Taxonomy" id="913107"/>
    <lineage>
        <taxon>Bacteria</taxon>
        <taxon>Bacillati</taxon>
        <taxon>Chloroflexota</taxon>
        <taxon>Anaerolineae</taxon>
        <taxon>Anaerolineales</taxon>
        <taxon>Anaerolineaceae</taxon>
        <taxon>Pelolinea</taxon>
    </lineage>
</organism>
<keyword evidence="1" id="KW-0472">Membrane</keyword>
<feature type="transmembrane region" description="Helical" evidence="1">
    <location>
        <begin position="172"/>
        <end position="195"/>
    </location>
</feature>
<evidence type="ECO:0000256" key="1">
    <source>
        <dbReference type="SAM" id="Phobius"/>
    </source>
</evidence>
<evidence type="ECO:0000313" key="2">
    <source>
        <dbReference type="EMBL" id="REG07065.1"/>
    </source>
</evidence>
<keyword evidence="1" id="KW-0812">Transmembrane</keyword>
<feature type="transmembrane region" description="Helical" evidence="1">
    <location>
        <begin position="96"/>
        <end position="114"/>
    </location>
</feature>
<feature type="transmembrane region" description="Helical" evidence="1">
    <location>
        <begin position="139"/>
        <end position="160"/>
    </location>
</feature>
<name>A0A347ZVN9_9CHLR</name>
<gene>
    <name evidence="2" type="ORF">DFR64_2268</name>
</gene>
<dbReference type="RefSeq" id="WP_116225544.1">
    <property type="nucleotide sequence ID" value="NZ_AP018437.1"/>
</dbReference>
<comment type="caution">
    <text evidence="2">The sequence shown here is derived from an EMBL/GenBank/DDBJ whole genome shotgun (WGS) entry which is preliminary data.</text>
</comment>
<keyword evidence="3" id="KW-1185">Reference proteome</keyword>
<feature type="transmembrane region" description="Helical" evidence="1">
    <location>
        <begin position="66"/>
        <end position="89"/>
    </location>
</feature>
<protein>
    <submittedName>
        <fullName evidence="2">Uncharacterized protein</fullName>
    </submittedName>
</protein>
<keyword evidence="1" id="KW-1133">Transmembrane helix</keyword>